<keyword evidence="2" id="KW-1185">Reference proteome</keyword>
<sequence length="62" mass="7280">MHIFVRMVLDKRLIRSLLGTKTFTVGLFVLKTNKKAPVRQLHWNQELYLLCLEAVQPVKTSR</sequence>
<protein>
    <recommendedName>
        <fullName evidence="3">Transposase</fullName>
    </recommendedName>
</protein>
<evidence type="ECO:0000313" key="2">
    <source>
        <dbReference type="Proteomes" id="UP000633035"/>
    </source>
</evidence>
<evidence type="ECO:0000313" key="1">
    <source>
        <dbReference type="EMBL" id="MBK1960567.1"/>
    </source>
</evidence>
<organism evidence="1 2">
    <name type="scientific">Listeria ivanovii subsp. londoniensis</name>
    <dbReference type="NCBI Taxonomy" id="202752"/>
    <lineage>
        <taxon>Bacteria</taxon>
        <taxon>Bacillati</taxon>
        <taxon>Bacillota</taxon>
        <taxon>Bacilli</taxon>
        <taxon>Bacillales</taxon>
        <taxon>Listeriaceae</taxon>
        <taxon>Listeria</taxon>
    </lineage>
</organism>
<proteinExistence type="predicted"/>
<accession>A0ABS1G136</accession>
<comment type="caution">
    <text evidence="1">The sequence shown here is derived from an EMBL/GenBank/DDBJ whole genome shotgun (WGS) entry which is preliminary data.</text>
</comment>
<dbReference type="Proteomes" id="UP000633035">
    <property type="component" value="Unassembled WGS sequence"/>
</dbReference>
<name>A0ABS1G136_LISIV</name>
<evidence type="ECO:0008006" key="3">
    <source>
        <dbReference type="Google" id="ProtNLM"/>
    </source>
</evidence>
<reference evidence="1 2" key="1">
    <citation type="submission" date="2021-01" db="EMBL/GenBank/DDBJ databases">
        <title>Listeria ivanovii strains from Norway.</title>
        <authorList>
            <person name="Fagerlund A."/>
        </authorList>
    </citation>
    <scope>NUCLEOTIDE SEQUENCE [LARGE SCALE GENOMIC DNA]</scope>
    <source>
        <strain evidence="1 2">MF6989</strain>
    </source>
</reference>
<dbReference type="EMBL" id="JAENOF010000001">
    <property type="protein sequence ID" value="MBK1960567.1"/>
    <property type="molecule type" value="Genomic_DNA"/>
</dbReference>
<gene>
    <name evidence="1" type="ORF">JI642_00450</name>
</gene>